<name>A0A4U6TLK7_SETVI</name>
<dbReference type="AlphaFoldDB" id="A0A4U6TLK7"/>
<evidence type="ECO:0000256" key="1">
    <source>
        <dbReference type="SAM" id="SignalP"/>
    </source>
</evidence>
<dbReference type="PANTHER" id="PTHR44586:SF14">
    <property type="entry name" value="F-BOX DOMAIN CONTAINING PROTEIN, EXPRESSED"/>
    <property type="match status" value="1"/>
</dbReference>
<keyword evidence="1" id="KW-0732">Signal</keyword>
<organism evidence="3 4">
    <name type="scientific">Setaria viridis</name>
    <name type="common">Green bristlegrass</name>
    <name type="synonym">Setaria italica subsp. viridis</name>
    <dbReference type="NCBI Taxonomy" id="4556"/>
    <lineage>
        <taxon>Eukaryota</taxon>
        <taxon>Viridiplantae</taxon>
        <taxon>Streptophyta</taxon>
        <taxon>Embryophyta</taxon>
        <taxon>Tracheophyta</taxon>
        <taxon>Spermatophyta</taxon>
        <taxon>Magnoliopsida</taxon>
        <taxon>Liliopsida</taxon>
        <taxon>Poales</taxon>
        <taxon>Poaceae</taxon>
        <taxon>PACMAD clade</taxon>
        <taxon>Panicoideae</taxon>
        <taxon>Panicodae</taxon>
        <taxon>Paniceae</taxon>
        <taxon>Cenchrinae</taxon>
        <taxon>Setaria</taxon>
    </lineage>
</organism>
<keyword evidence="4" id="KW-1185">Reference proteome</keyword>
<dbReference type="Proteomes" id="UP000298652">
    <property type="component" value="Chromosome 9"/>
</dbReference>
<feature type="chain" id="PRO_5020448494" description="KIB1-4 beta-propeller domain-containing protein" evidence="1">
    <location>
        <begin position="18"/>
        <end position="289"/>
    </location>
</feature>
<dbReference type="PANTHER" id="PTHR44586">
    <property type="entry name" value="F-BOX DOMAIN CONTAINING PROTEIN, EXPRESSED"/>
    <property type="match status" value="1"/>
</dbReference>
<reference evidence="3" key="1">
    <citation type="submission" date="2019-03" db="EMBL/GenBank/DDBJ databases">
        <title>WGS assembly of Setaria viridis.</title>
        <authorList>
            <person name="Huang P."/>
            <person name="Jenkins J."/>
            <person name="Grimwood J."/>
            <person name="Barry K."/>
            <person name="Healey A."/>
            <person name="Mamidi S."/>
            <person name="Sreedasyam A."/>
            <person name="Shu S."/>
            <person name="Feldman M."/>
            <person name="Wu J."/>
            <person name="Yu Y."/>
            <person name="Chen C."/>
            <person name="Johnson J."/>
            <person name="Rokhsar D."/>
            <person name="Baxter I."/>
            <person name="Schmutz J."/>
            <person name="Brutnell T."/>
            <person name="Kellogg E."/>
        </authorList>
    </citation>
    <scope>NUCLEOTIDE SEQUENCE [LARGE SCALE GENOMIC DNA]</scope>
</reference>
<feature type="signal peptide" evidence="1">
    <location>
        <begin position="1"/>
        <end position="17"/>
    </location>
</feature>
<dbReference type="OMA" id="RTWRIAI"/>
<dbReference type="Gramene" id="TKV98286">
    <property type="protein sequence ID" value="TKV98286"/>
    <property type="gene ID" value="SEVIR_9G549700v2"/>
</dbReference>
<gene>
    <name evidence="3" type="ORF">SEVIR_9G549700v2</name>
</gene>
<evidence type="ECO:0000259" key="2">
    <source>
        <dbReference type="Pfam" id="PF03478"/>
    </source>
</evidence>
<accession>A0A4U6TLK7</accession>
<protein>
    <recommendedName>
        <fullName evidence="2">KIB1-4 beta-propeller domain-containing protein</fullName>
    </recommendedName>
</protein>
<evidence type="ECO:0000313" key="4">
    <source>
        <dbReference type="Proteomes" id="UP000298652"/>
    </source>
</evidence>
<feature type="domain" description="KIB1-4 beta-propeller" evidence="2">
    <location>
        <begin position="17"/>
        <end position="256"/>
    </location>
</feature>
<proteinExistence type="predicted"/>
<dbReference type="Pfam" id="PF03478">
    <property type="entry name" value="Beta-prop_KIB1-4"/>
    <property type="match status" value="1"/>
</dbReference>
<dbReference type="EMBL" id="CM016560">
    <property type="protein sequence ID" value="TKV98286.1"/>
    <property type="molecule type" value="Genomic_DNA"/>
</dbReference>
<sequence length="289" mass="32827">MDIIFLFCLLLLELAPCGPIHRRYLIGSSLGWLVTADERSEMHLVNPVTSEQISLPSVITIEQVTPIFDETGVVCKYRFSQHTANSVVGPPATCSLSKLRDCLFHEALLFYDASARSYVVGMRGPHSNFDDCIYKDGLLYAVTLLGEIIAFDLSGTVVTTKIIMDRKDKYGNERVYIVQATWGDLLLVRRPEVWIEEAPAEHGHACTDQETFENRTWRIAIYKVCIASRKLEQINSLNDHEYPQVKPNHVYLTDDSKSVSMKRRLHCRLVIGILNLETKIMDEIVSPRP</sequence>
<dbReference type="InterPro" id="IPR005174">
    <property type="entry name" value="KIB1-4_b-propeller"/>
</dbReference>
<evidence type="ECO:0000313" key="3">
    <source>
        <dbReference type="EMBL" id="TKV98286.1"/>
    </source>
</evidence>